<dbReference type="OMA" id="SHRHGEY"/>
<dbReference type="InterPro" id="IPR003734">
    <property type="entry name" value="DUF155"/>
</dbReference>
<keyword evidence="3" id="KW-1133">Transmembrane helix</keyword>
<evidence type="ECO:0000256" key="1">
    <source>
        <dbReference type="ARBA" id="ARBA00008306"/>
    </source>
</evidence>
<dbReference type="PANTHER" id="PTHR16255">
    <property type="entry name" value="REQUIRED FOR MEIOTIC NUCLEAR DIVISION PROTEIN 1 HOMOLOG"/>
    <property type="match status" value="1"/>
</dbReference>
<feature type="compositionally biased region" description="Polar residues" evidence="2">
    <location>
        <begin position="1"/>
        <end position="12"/>
    </location>
</feature>
<dbReference type="Pfam" id="PF02582">
    <property type="entry name" value="DUF155"/>
    <property type="match status" value="2"/>
</dbReference>
<dbReference type="PANTHER" id="PTHR16255:SF15">
    <property type="entry name" value="SPORULATION PROTEIN RMD1"/>
    <property type="match status" value="1"/>
</dbReference>
<sequence>MPEPSVSKQAQALSEPKARGANRSTKVAGKLKVLPEQPEPIAADGPVLPKAEESVGTTGDSDEGDIESDSSEPGEVEVYNQISLIPAGTARRDALRLTKKKAKSLPRVTAYATANSYRMGDLMKFLNARKAAYHTDAKLIDEVIYTPYLYQPAQSTDTRQSTARAQALPEGDLLGIPELRPDDEQPTKPKKRKFDATSAEAEIFLFEYGTVVIWGMTEAQEKRFLSSLKRFEIEKLAPEDVEMEDLNYYYANYSRRVPLWLQFIKLLHVLHPAESIMIFCVPDAVSPQDEVIALPCAITERQMFSSLISNTIEDTKDIPEIISETGKIGMPHKEIMQNIGQLFLLRTNINSVGSVLDSPEVFWSFPDLQPLYDAARSYLEIPQRVILLNSRVEVLQDMLQLLKESVSSRHAERLEQVVIVLIAIEIGTYVYALEMNGLPYLMICAVLGIVTILVDLIL</sequence>
<keyword evidence="3" id="KW-0812">Transmembrane</keyword>
<comment type="similarity">
    <text evidence="1">Belongs to the RMD1/sif2 family.</text>
</comment>
<feature type="domain" description="DUF155" evidence="4">
    <location>
        <begin position="203"/>
        <end position="252"/>
    </location>
</feature>
<evidence type="ECO:0000256" key="2">
    <source>
        <dbReference type="SAM" id="MobiDB-lite"/>
    </source>
</evidence>
<name>A0A284RVX3_ARMOS</name>
<dbReference type="InterPro" id="IPR051624">
    <property type="entry name" value="RMD1/Sad1-interacting"/>
</dbReference>
<feature type="domain" description="DUF155" evidence="4">
    <location>
        <begin position="303"/>
        <end position="389"/>
    </location>
</feature>
<keyword evidence="6" id="KW-1185">Reference proteome</keyword>
<organism evidence="5 6">
    <name type="scientific">Armillaria ostoyae</name>
    <name type="common">Armillaria root rot fungus</name>
    <dbReference type="NCBI Taxonomy" id="47428"/>
    <lineage>
        <taxon>Eukaryota</taxon>
        <taxon>Fungi</taxon>
        <taxon>Dikarya</taxon>
        <taxon>Basidiomycota</taxon>
        <taxon>Agaricomycotina</taxon>
        <taxon>Agaricomycetes</taxon>
        <taxon>Agaricomycetidae</taxon>
        <taxon>Agaricales</taxon>
        <taxon>Marasmiineae</taxon>
        <taxon>Physalacriaceae</taxon>
        <taxon>Armillaria</taxon>
    </lineage>
</organism>
<dbReference type="Proteomes" id="UP000219338">
    <property type="component" value="Unassembled WGS sequence"/>
</dbReference>
<feature type="transmembrane region" description="Helical" evidence="3">
    <location>
        <begin position="414"/>
        <end position="432"/>
    </location>
</feature>
<gene>
    <name evidence="5" type="ORF">ARMOST_16326</name>
</gene>
<evidence type="ECO:0000259" key="4">
    <source>
        <dbReference type="Pfam" id="PF02582"/>
    </source>
</evidence>
<dbReference type="EMBL" id="FUEG01000018">
    <property type="protein sequence ID" value="SJL12893.1"/>
    <property type="molecule type" value="Genomic_DNA"/>
</dbReference>
<feature type="transmembrane region" description="Helical" evidence="3">
    <location>
        <begin position="438"/>
        <end position="457"/>
    </location>
</feature>
<feature type="compositionally biased region" description="Acidic residues" evidence="2">
    <location>
        <begin position="60"/>
        <end position="75"/>
    </location>
</feature>
<dbReference type="GO" id="GO:0005739">
    <property type="term" value="C:mitochondrion"/>
    <property type="evidence" value="ECO:0007669"/>
    <property type="project" value="UniProtKB-ARBA"/>
</dbReference>
<feature type="region of interest" description="Disordered" evidence="2">
    <location>
        <begin position="174"/>
        <end position="194"/>
    </location>
</feature>
<protein>
    <submittedName>
        <fullName evidence="5">Related to RMD1-cytoplasmic protein required for sporulation</fullName>
    </submittedName>
</protein>
<feature type="region of interest" description="Disordered" evidence="2">
    <location>
        <begin position="1"/>
        <end position="76"/>
    </location>
</feature>
<evidence type="ECO:0000313" key="6">
    <source>
        <dbReference type="Proteomes" id="UP000219338"/>
    </source>
</evidence>
<dbReference type="AlphaFoldDB" id="A0A284RVX3"/>
<evidence type="ECO:0000256" key="3">
    <source>
        <dbReference type="SAM" id="Phobius"/>
    </source>
</evidence>
<accession>A0A284RVX3</accession>
<evidence type="ECO:0000313" key="5">
    <source>
        <dbReference type="EMBL" id="SJL12893.1"/>
    </source>
</evidence>
<keyword evidence="3" id="KW-0472">Membrane</keyword>
<dbReference type="OrthoDB" id="18302at2759"/>
<reference evidence="6" key="1">
    <citation type="journal article" date="2017" name="Nat. Ecol. Evol.">
        <title>Genome expansion and lineage-specific genetic innovations in the forest pathogenic fungi Armillaria.</title>
        <authorList>
            <person name="Sipos G."/>
            <person name="Prasanna A.N."/>
            <person name="Walter M.C."/>
            <person name="O'Connor E."/>
            <person name="Balint B."/>
            <person name="Krizsan K."/>
            <person name="Kiss B."/>
            <person name="Hess J."/>
            <person name="Varga T."/>
            <person name="Slot J."/>
            <person name="Riley R."/>
            <person name="Boka B."/>
            <person name="Rigling D."/>
            <person name="Barry K."/>
            <person name="Lee J."/>
            <person name="Mihaltcheva S."/>
            <person name="LaButti K."/>
            <person name="Lipzen A."/>
            <person name="Waldron R."/>
            <person name="Moloney N.M."/>
            <person name="Sperisen C."/>
            <person name="Kredics L."/>
            <person name="Vagvoelgyi C."/>
            <person name="Patrignani A."/>
            <person name="Fitzpatrick D."/>
            <person name="Nagy I."/>
            <person name="Doyle S."/>
            <person name="Anderson J.B."/>
            <person name="Grigoriev I.V."/>
            <person name="Gueldener U."/>
            <person name="Muensterkoetter M."/>
            <person name="Nagy L.G."/>
        </authorList>
    </citation>
    <scope>NUCLEOTIDE SEQUENCE [LARGE SCALE GENOMIC DNA]</scope>
    <source>
        <strain evidence="6">C18/9</strain>
    </source>
</reference>
<proteinExistence type="inferred from homology"/>